<dbReference type="Proteomes" id="UP000507222">
    <property type="component" value="Unassembled WGS sequence"/>
</dbReference>
<evidence type="ECO:0000313" key="1">
    <source>
        <dbReference type="EMBL" id="CAB4271913.1"/>
    </source>
</evidence>
<accession>A0A6J5U6V2</accession>
<dbReference type="AlphaFoldDB" id="A0A6J5U6V2"/>
<organism evidence="1 2">
    <name type="scientific">Prunus armeniaca</name>
    <name type="common">Apricot</name>
    <name type="synonym">Armeniaca vulgaris</name>
    <dbReference type="NCBI Taxonomy" id="36596"/>
    <lineage>
        <taxon>Eukaryota</taxon>
        <taxon>Viridiplantae</taxon>
        <taxon>Streptophyta</taxon>
        <taxon>Embryophyta</taxon>
        <taxon>Tracheophyta</taxon>
        <taxon>Spermatophyta</taxon>
        <taxon>Magnoliopsida</taxon>
        <taxon>eudicotyledons</taxon>
        <taxon>Gunneridae</taxon>
        <taxon>Pentapetalae</taxon>
        <taxon>rosids</taxon>
        <taxon>fabids</taxon>
        <taxon>Rosales</taxon>
        <taxon>Rosaceae</taxon>
        <taxon>Amygdaloideae</taxon>
        <taxon>Amygdaleae</taxon>
        <taxon>Prunus</taxon>
    </lineage>
</organism>
<dbReference type="CDD" id="cd09272">
    <property type="entry name" value="RNase_HI_RT_Ty1"/>
    <property type="match status" value="1"/>
</dbReference>
<name>A0A6J5U6V2_PRUAR</name>
<gene>
    <name evidence="1" type="ORF">CURHAP_LOCUS18380</name>
</gene>
<evidence type="ECO:0008006" key="3">
    <source>
        <dbReference type="Google" id="ProtNLM"/>
    </source>
</evidence>
<reference evidence="1 2" key="1">
    <citation type="submission" date="2020-05" db="EMBL/GenBank/DDBJ databases">
        <authorList>
            <person name="Campoy J."/>
            <person name="Schneeberger K."/>
            <person name="Spophaly S."/>
        </authorList>
    </citation>
    <scope>NUCLEOTIDE SEQUENCE [LARGE SCALE GENOMIC DNA]</scope>
    <source>
        <strain evidence="1">PruArmRojPasFocal</strain>
    </source>
</reference>
<evidence type="ECO:0000313" key="2">
    <source>
        <dbReference type="Proteomes" id="UP000507222"/>
    </source>
</evidence>
<protein>
    <recommendedName>
        <fullName evidence="3">Reverse transcriptase Ty1/copia-type domain-containing protein</fullName>
    </recommendedName>
</protein>
<proteinExistence type="predicted"/>
<dbReference type="EMBL" id="CAEKDK010000003">
    <property type="protein sequence ID" value="CAB4271913.1"/>
    <property type="molecule type" value="Genomic_DNA"/>
</dbReference>
<sequence length="104" mass="11747">MESELIALDTACTEAEWIKNFLLEIPLVNKPIPAFSIHCDNEAVINLVRQAHTNKKMNRHIQVSYKSARSLLNKEVVSLDFVKSEKNIADQLTKGLSRNAILQS</sequence>